<dbReference type="AlphaFoldDB" id="A0A0B2BEC3"/>
<dbReference type="PANTHER" id="PTHR11091">
    <property type="entry name" value="OXIDOREDUCTASE-RELATED"/>
    <property type="match status" value="1"/>
</dbReference>
<dbReference type="InterPro" id="IPR043144">
    <property type="entry name" value="Mal/L-sulf/L-lact_DH-like_ah"/>
</dbReference>
<feature type="region of interest" description="Disordered" evidence="3">
    <location>
        <begin position="194"/>
        <end position="216"/>
    </location>
</feature>
<dbReference type="GO" id="GO:0016491">
    <property type="term" value="F:oxidoreductase activity"/>
    <property type="evidence" value="ECO:0007669"/>
    <property type="project" value="UniProtKB-KW"/>
</dbReference>
<sequence length="352" mass="35546">MPAPAAVIPTDELRAFIAAIFEKSGVAPDQAATMAEVMTWASVRGVDTHGTGLVPTYLRFLDRGVVNTAADVQVVSTTPAAAVVQADRAPGPVALTRAADLAVETARTTGIASVGVQRTIHTGAIGYYTHRIAEAGMIGIGFVAGMPNMGYTGVKGAAVATSPLSVAVPSAKHGIVLLDMATATIAMGRIKQHKASGTPLPEGAASTADGTPTTDPELAEMPLPLGGAKGSGMSLVFELLTSVLVGAPVLAQVHTGTGEGKKHRQNALLIAIDPAAYGDAAEFGEQVDATLDALKSLPTADGVDGIYFPGERSAGVAAERAAGVPVMPKVWAQLVEAAETLDVALPSTADGA</sequence>
<evidence type="ECO:0000256" key="1">
    <source>
        <dbReference type="ARBA" id="ARBA00006056"/>
    </source>
</evidence>
<dbReference type="InterPro" id="IPR043143">
    <property type="entry name" value="Mal/L-sulf/L-lact_DH-like_NADP"/>
</dbReference>
<comment type="similarity">
    <text evidence="1">Belongs to the LDH2/MDH2 oxidoreductase family.</text>
</comment>
<gene>
    <name evidence="4" type="ORF">CLV56_3937</name>
</gene>
<dbReference type="PANTHER" id="PTHR11091:SF0">
    <property type="entry name" value="MALATE DEHYDROGENASE"/>
    <property type="match status" value="1"/>
</dbReference>
<dbReference type="Gene3D" id="1.10.1530.10">
    <property type="match status" value="1"/>
</dbReference>
<evidence type="ECO:0000256" key="3">
    <source>
        <dbReference type="SAM" id="MobiDB-lite"/>
    </source>
</evidence>
<dbReference type="RefSeq" id="WP_039355880.1">
    <property type="nucleotide sequence ID" value="NZ_PGEZ01000003.1"/>
</dbReference>
<dbReference type="Pfam" id="PF02615">
    <property type="entry name" value="Ldh_2"/>
    <property type="match status" value="1"/>
</dbReference>
<name>A0A0B2BEC3_9ACTN</name>
<keyword evidence="2" id="KW-0560">Oxidoreductase</keyword>
<protein>
    <submittedName>
        <fullName evidence="4">LDH2 family malate/lactate/ureidoglycolate dehydrogenase</fullName>
    </submittedName>
</protein>
<keyword evidence="5" id="KW-1185">Reference proteome</keyword>
<dbReference type="SUPFAM" id="SSF89733">
    <property type="entry name" value="L-sulfolactate dehydrogenase-like"/>
    <property type="match status" value="1"/>
</dbReference>
<evidence type="ECO:0000256" key="2">
    <source>
        <dbReference type="ARBA" id="ARBA00023002"/>
    </source>
</evidence>
<dbReference type="OrthoDB" id="924592at2"/>
<evidence type="ECO:0000313" key="4">
    <source>
        <dbReference type="EMBL" id="PJJ48233.1"/>
    </source>
</evidence>
<dbReference type="Gene3D" id="3.30.1370.60">
    <property type="entry name" value="Hypothetical oxidoreductase yiak, domain 2"/>
    <property type="match status" value="1"/>
</dbReference>
<proteinExistence type="inferred from homology"/>
<evidence type="ECO:0000313" key="5">
    <source>
        <dbReference type="Proteomes" id="UP000230842"/>
    </source>
</evidence>
<dbReference type="InterPro" id="IPR003767">
    <property type="entry name" value="Malate/L-lactate_DH-like"/>
</dbReference>
<dbReference type="Proteomes" id="UP000230842">
    <property type="component" value="Unassembled WGS sequence"/>
</dbReference>
<comment type="caution">
    <text evidence="4">The sequence shown here is derived from an EMBL/GenBank/DDBJ whole genome shotgun (WGS) entry which is preliminary data.</text>
</comment>
<accession>A0A0B2BEC3</accession>
<dbReference type="EMBL" id="PGEZ01000003">
    <property type="protein sequence ID" value="PJJ48233.1"/>
    <property type="molecule type" value="Genomic_DNA"/>
</dbReference>
<organism evidence="4 5">
    <name type="scientific">Mumia flava</name>
    <dbReference type="NCBI Taxonomy" id="1348852"/>
    <lineage>
        <taxon>Bacteria</taxon>
        <taxon>Bacillati</taxon>
        <taxon>Actinomycetota</taxon>
        <taxon>Actinomycetes</taxon>
        <taxon>Propionibacteriales</taxon>
        <taxon>Nocardioidaceae</taxon>
        <taxon>Mumia</taxon>
    </lineage>
</organism>
<reference evidence="4 5" key="1">
    <citation type="submission" date="2017-11" db="EMBL/GenBank/DDBJ databases">
        <title>Genomic Encyclopedia of Archaeal and Bacterial Type Strains, Phase II (KMG-II): From Individual Species to Whole Genera.</title>
        <authorList>
            <person name="Goeker M."/>
        </authorList>
    </citation>
    <scope>NUCLEOTIDE SEQUENCE [LARGE SCALE GENOMIC DNA]</scope>
    <source>
        <strain evidence="4 5">DSM 27763</strain>
    </source>
</reference>
<dbReference type="InterPro" id="IPR036111">
    <property type="entry name" value="Mal/L-sulfo/L-lacto_DH-like_sf"/>
</dbReference>